<feature type="compositionally biased region" description="Basic residues" evidence="1">
    <location>
        <begin position="129"/>
        <end position="148"/>
    </location>
</feature>
<protein>
    <submittedName>
        <fullName evidence="2">Uncharacterized protein</fullName>
    </submittedName>
</protein>
<dbReference type="EMBL" id="KL198291">
    <property type="protein sequence ID" value="KDQ05516.1"/>
    <property type="molecule type" value="Genomic_DNA"/>
</dbReference>
<feature type="compositionally biased region" description="Low complexity" evidence="1">
    <location>
        <begin position="113"/>
        <end position="128"/>
    </location>
</feature>
<feature type="compositionally biased region" description="Basic residues" evidence="1">
    <location>
        <begin position="93"/>
        <end position="112"/>
    </location>
</feature>
<organism evidence="2 3">
    <name type="scientific">Botryobasidium botryosum (strain FD-172 SS1)</name>
    <dbReference type="NCBI Taxonomy" id="930990"/>
    <lineage>
        <taxon>Eukaryota</taxon>
        <taxon>Fungi</taxon>
        <taxon>Dikarya</taxon>
        <taxon>Basidiomycota</taxon>
        <taxon>Agaricomycotina</taxon>
        <taxon>Agaricomycetes</taxon>
        <taxon>Cantharellales</taxon>
        <taxon>Botryobasidiaceae</taxon>
        <taxon>Botryobasidium</taxon>
    </lineage>
</organism>
<dbReference type="HOGENOM" id="CLU_1165668_0_0_1"/>
<reference evidence="3" key="1">
    <citation type="journal article" date="2014" name="Proc. Natl. Acad. Sci. U.S.A.">
        <title>Extensive sampling of basidiomycete genomes demonstrates inadequacy of the white-rot/brown-rot paradigm for wood decay fungi.</title>
        <authorList>
            <person name="Riley R."/>
            <person name="Salamov A.A."/>
            <person name="Brown D.W."/>
            <person name="Nagy L.G."/>
            <person name="Floudas D."/>
            <person name="Held B.W."/>
            <person name="Levasseur A."/>
            <person name="Lombard V."/>
            <person name="Morin E."/>
            <person name="Otillar R."/>
            <person name="Lindquist E.A."/>
            <person name="Sun H."/>
            <person name="LaButti K.M."/>
            <person name="Schmutz J."/>
            <person name="Jabbour D."/>
            <person name="Luo H."/>
            <person name="Baker S.E."/>
            <person name="Pisabarro A.G."/>
            <person name="Walton J.D."/>
            <person name="Blanchette R.A."/>
            <person name="Henrissat B."/>
            <person name="Martin F."/>
            <person name="Cullen D."/>
            <person name="Hibbett D.S."/>
            <person name="Grigoriev I.V."/>
        </authorList>
    </citation>
    <scope>NUCLEOTIDE SEQUENCE [LARGE SCALE GENOMIC DNA]</scope>
    <source>
        <strain evidence="3">FD-172 SS1</strain>
    </source>
</reference>
<dbReference type="Proteomes" id="UP000027195">
    <property type="component" value="Unassembled WGS sequence"/>
</dbReference>
<gene>
    <name evidence="2" type="ORF">BOTBODRAFT_367889</name>
</gene>
<name>A0A067M1P7_BOTB1</name>
<proteinExistence type="predicted"/>
<accession>A0A067M1P7</accession>
<sequence length="238" mass="26944">MGGHSSIQQNWPAPRAGQNSWRPGHPHRNAPAPSTQGRRHRDHEGESARPQARGRSRERRPEPRASNRRRSPAPSHRTASRSPSRVPHDRVPSPRRHAPPARRHAPPSRRRSSSPQRRVPASRYLSPSPRRRSPSPRRRSPSPRHRSPSRLPSGSSYRPQEPSGDERRPTGSPAPSQPSWLKPSFQLAFGLFPFRTSQKSNPKGVVCSELRRHFLEQHSAREENEVCRHLIVDGYAAA</sequence>
<evidence type="ECO:0000256" key="1">
    <source>
        <dbReference type="SAM" id="MobiDB-lite"/>
    </source>
</evidence>
<evidence type="ECO:0000313" key="3">
    <source>
        <dbReference type="Proteomes" id="UP000027195"/>
    </source>
</evidence>
<evidence type="ECO:0000313" key="2">
    <source>
        <dbReference type="EMBL" id="KDQ05516.1"/>
    </source>
</evidence>
<feature type="compositionally biased region" description="Polar residues" evidence="1">
    <location>
        <begin position="1"/>
        <end position="21"/>
    </location>
</feature>
<feature type="compositionally biased region" description="Low complexity" evidence="1">
    <location>
        <begin position="149"/>
        <end position="159"/>
    </location>
</feature>
<dbReference type="AlphaFoldDB" id="A0A067M1P7"/>
<keyword evidence="3" id="KW-1185">Reference proteome</keyword>
<feature type="region of interest" description="Disordered" evidence="1">
    <location>
        <begin position="1"/>
        <end position="181"/>
    </location>
</feature>
<dbReference type="InParanoid" id="A0A067M1P7"/>